<feature type="region of interest" description="Disordered" evidence="1">
    <location>
        <begin position="134"/>
        <end position="164"/>
    </location>
</feature>
<name>A0AA40KB01_9PEZI</name>
<dbReference type="AlphaFoldDB" id="A0AA40KB01"/>
<dbReference type="EMBL" id="JAUKUD010000002">
    <property type="protein sequence ID" value="KAK0752460.1"/>
    <property type="molecule type" value="Genomic_DNA"/>
</dbReference>
<protein>
    <submittedName>
        <fullName evidence="2">Uncharacterized protein</fullName>
    </submittedName>
</protein>
<organism evidence="2 3">
    <name type="scientific">Schizothecium vesticola</name>
    <dbReference type="NCBI Taxonomy" id="314040"/>
    <lineage>
        <taxon>Eukaryota</taxon>
        <taxon>Fungi</taxon>
        <taxon>Dikarya</taxon>
        <taxon>Ascomycota</taxon>
        <taxon>Pezizomycotina</taxon>
        <taxon>Sordariomycetes</taxon>
        <taxon>Sordariomycetidae</taxon>
        <taxon>Sordariales</taxon>
        <taxon>Schizotheciaceae</taxon>
        <taxon>Schizothecium</taxon>
    </lineage>
</organism>
<evidence type="ECO:0000313" key="3">
    <source>
        <dbReference type="Proteomes" id="UP001172155"/>
    </source>
</evidence>
<reference evidence="2" key="1">
    <citation type="submission" date="2023-06" db="EMBL/GenBank/DDBJ databases">
        <title>Genome-scale phylogeny and comparative genomics of the fungal order Sordariales.</title>
        <authorList>
            <consortium name="Lawrence Berkeley National Laboratory"/>
            <person name="Hensen N."/>
            <person name="Bonometti L."/>
            <person name="Westerberg I."/>
            <person name="Brannstrom I.O."/>
            <person name="Guillou S."/>
            <person name="Cros-Aarteil S."/>
            <person name="Calhoun S."/>
            <person name="Haridas S."/>
            <person name="Kuo A."/>
            <person name="Mondo S."/>
            <person name="Pangilinan J."/>
            <person name="Riley R."/>
            <person name="LaButti K."/>
            <person name="Andreopoulos B."/>
            <person name="Lipzen A."/>
            <person name="Chen C."/>
            <person name="Yanf M."/>
            <person name="Daum C."/>
            <person name="Ng V."/>
            <person name="Clum A."/>
            <person name="Steindorff A."/>
            <person name="Ohm R."/>
            <person name="Martin F."/>
            <person name="Silar P."/>
            <person name="Natvig D."/>
            <person name="Lalanne C."/>
            <person name="Gautier V."/>
            <person name="Ament-velasquez S.L."/>
            <person name="Kruys A."/>
            <person name="Hutchinson M.I."/>
            <person name="Powell A.J."/>
            <person name="Barry K."/>
            <person name="Miller A.N."/>
            <person name="Grigoriev I.V."/>
            <person name="Debuchy R."/>
            <person name="Gladieux P."/>
            <person name="Thoren M.H."/>
            <person name="Johannesson H."/>
        </authorList>
    </citation>
    <scope>NUCLEOTIDE SEQUENCE</scope>
    <source>
        <strain evidence="2">SMH3187-1</strain>
    </source>
</reference>
<evidence type="ECO:0000256" key="1">
    <source>
        <dbReference type="SAM" id="MobiDB-lite"/>
    </source>
</evidence>
<proteinExistence type="predicted"/>
<gene>
    <name evidence="2" type="ORF">B0T18DRAFT_404920</name>
</gene>
<sequence length="225" mass="24728">MPADIASIITAGLQLDEPALEIIRAEAQWHTNEIRELAEPVVCYAEDMEYVETRTDLMRLPVKTRPHPAPELNDGFHTTMKKPLYKWASRKGFAITPQIFNCKIIWLQGGLVTCPEGMVAMLIFVRRPRRRGCGGIGQDTQGTTSVESTMPEEPPSEGVIRSPLTGPVSTISADSLFRCQVGEMIFLEAGEQVIVRGDARLRDICMCCILHRTTSRGGTGEGGAA</sequence>
<feature type="compositionally biased region" description="Polar residues" evidence="1">
    <location>
        <begin position="138"/>
        <end position="148"/>
    </location>
</feature>
<comment type="caution">
    <text evidence="2">The sequence shown here is derived from an EMBL/GenBank/DDBJ whole genome shotgun (WGS) entry which is preliminary data.</text>
</comment>
<accession>A0AA40KB01</accession>
<evidence type="ECO:0000313" key="2">
    <source>
        <dbReference type="EMBL" id="KAK0752460.1"/>
    </source>
</evidence>
<keyword evidence="3" id="KW-1185">Reference proteome</keyword>
<dbReference type="Proteomes" id="UP001172155">
    <property type="component" value="Unassembled WGS sequence"/>
</dbReference>